<evidence type="ECO:0000256" key="3">
    <source>
        <dbReference type="ARBA" id="ARBA00022989"/>
    </source>
</evidence>
<accession>A0ABW8NBT7</accession>
<comment type="subcellular location">
    <subcellularLocation>
        <location evidence="1">Membrane</location>
        <topology evidence="1">Multi-pass membrane protein</topology>
    </subcellularLocation>
</comment>
<feature type="domain" description="Integral membrane bound transporter" evidence="6">
    <location>
        <begin position="232"/>
        <end position="358"/>
    </location>
</feature>
<evidence type="ECO:0000259" key="6">
    <source>
        <dbReference type="Pfam" id="PF13515"/>
    </source>
</evidence>
<feature type="transmembrane region" description="Helical" evidence="5">
    <location>
        <begin position="93"/>
        <end position="114"/>
    </location>
</feature>
<evidence type="ECO:0000256" key="4">
    <source>
        <dbReference type="ARBA" id="ARBA00023136"/>
    </source>
</evidence>
<keyword evidence="8" id="KW-1185">Reference proteome</keyword>
<feature type="transmembrane region" description="Helical" evidence="5">
    <location>
        <begin position="120"/>
        <end position="142"/>
    </location>
</feature>
<feature type="transmembrane region" description="Helical" evidence="5">
    <location>
        <begin position="171"/>
        <end position="192"/>
    </location>
</feature>
<dbReference type="EMBL" id="JBIYEW010000003">
    <property type="protein sequence ID" value="MFK4641052.1"/>
    <property type="molecule type" value="Genomic_DNA"/>
</dbReference>
<reference evidence="7 8" key="1">
    <citation type="submission" date="2024-10" db="EMBL/GenBank/DDBJ databases">
        <title>Novel secondary metabolite-producing bacteria for plant disease control.</title>
        <authorList>
            <person name="Chevrette M."/>
        </authorList>
    </citation>
    <scope>NUCLEOTIDE SEQUENCE [LARGE SCALE GENOMIC DNA]</scope>
    <source>
        <strain evidence="7 8">J30 TE3557</strain>
    </source>
</reference>
<feature type="transmembrane region" description="Helical" evidence="5">
    <location>
        <begin position="345"/>
        <end position="365"/>
    </location>
</feature>
<evidence type="ECO:0000256" key="2">
    <source>
        <dbReference type="ARBA" id="ARBA00022692"/>
    </source>
</evidence>
<feature type="transmembrane region" description="Helical" evidence="5">
    <location>
        <begin position="149"/>
        <end position="165"/>
    </location>
</feature>
<keyword evidence="4 5" id="KW-0472">Membrane</keyword>
<proteinExistence type="predicted"/>
<sequence>MRADASAAVVRLILRRKASRPLKAVAEMFTMGPGNKDHHPALRCAVGVFVPLITLTLIGRLDLAVFASFGAFTGIYGRNEPHSVRFRSQLRAGGFMLFIILLATLLARFAHAWGIEGAGYSWLLTAATTVVAGVCSVVVAAWRLRPGGSLFHIFAFAAIASIASQPPLWEALLVAVGTTVFCLLIGMSARVVKSHRTPWKRPPRIRHTAAERRAIWLEGGGYLVAAGLAGTIATLVGERLGFGHTYWAMVAAVVPLVGHSTRHRVSRGIQRIAGTVLGLVLLAGILWLNPVPWAMVLVIAACQFGAEMFIARQYLVAQVFVTPLALIATLLAAPVDPWLLLRDRIVETIIGAAVGVAVVVAPAVWRRLRKRPQTA</sequence>
<evidence type="ECO:0000256" key="1">
    <source>
        <dbReference type="ARBA" id="ARBA00004141"/>
    </source>
</evidence>
<keyword evidence="2 5" id="KW-0812">Transmembrane</keyword>
<keyword evidence="3 5" id="KW-1133">Transmembrane helix</keyword>
<evidence type="ECO:0000313" key="8">
    <source>
        <dbReference type="Proteomes" id="UP001620520"/>
    </source>
</evidence>
<protein>
    <submittedName>
        <fullName evidence="7">Membrane protein YccC</fullName>
    </submittedName>
</protein>
<dbReference type="Pfam" id="PF13515">
    <property type="entry name" value="FUSC_2"/>
    <property type="match status" value="1"/>
</dbReference>
<evidence type="ECO:0000313" key="7">
    <source>
        <dbReference type="EMBL" id="MFK4641052.1"/>
    </source>
</evidence>
<dbReference type="InterPro" id="IPR049453">
    <property type="entry name" value="Memb_transporter_dom"/>
</dbReference>
<name>A0ABW8NBT7_9MICC</name>
<gene>
    <name evidence="7" type="ORF">ABIA52_003941</name>
</gene>
<evidence type="ECO:0000256" key="5">
    <source>
        <dbReference type="SAM" id="Phobius"/>
    </source>
</evidence>
<dbReference type="Proteomes" id="UP001620520">
    <property type="component" value="Unassembled WGS sequence"/>
</dbReference>
<organism evidence="7 8">
    <name type="scientific">Paenarthrobacter histidinolovorans</name>
    <dbReference type="NCBI Taxonomy" id="43664"/>
    <lineage>
        <taxon>Bacteria</taxon>
        <taxon>Bacillati</taxon>
        <taxon>Actinomycetota</taxon>
        <taxon>Actinomycetes</taxon>
        <taxon>Micrococcales</taxon>
        <taxon>Micrococcaceae</taxon>
        <taxon>Paenarthrobacter</taxon>
    </lineage>
</organism>
<feature type="transmembrane region" description="Helical" evidence="5">
    <location>
        <begin position="213"/>
        <end position="235"/>
    </location>
</feature>
<comment type="caution">
    <text evidence="7">The sequence shown here is derived from an EMBL/GenBank/DDBJ whole genome shotgun (WGS) entry which is preliminary data.</text>
</comment>
<feature type="transmembrane region" description="Helical" evidence="5">
    <location>
        <begin position="315"/>
        <end position="333"/>
    </location>
</feature>